<dbReference type="Pfam" id="PF03638">
    <property type="entry name" value="TCR"/>
    <property type="match status" value="2"/>
</dbReference>
<organism evidence="5 6">
    <name type="scientific">Chaetoceros tenuissimus</name>
    <dbReference type="NCBI Taxonomy" id="426638"/>
    <lineage>
        <taxon>Eukaryota</taxon>
        <taxon>Sar</taxon>
        <taxon>Stramenopiles</taxon>
        <taxon>Ochrophyta</taxon>
        <taxon>Bacillariophyta</taxon>
        <taxon>Coscinodiscophyceae</taxon>
        <taxon>Chaetocerotophycidae</taxon>
        <taxon>Chaetocerotales</taxon>
        <taxon>Chaetocerotaceae</taxon>
        <taxon>Chaetoceros</taxon>
    </lineage>
</organism>
<dbReference type="AlphaFoldDB" id="A0AAD3CYB3"/>
<dbReference type="GO" id="GO:0005634">
    <property type="term" value="C:nucleus"/>
    <property type="evidence" value="ECO:0007669"/>
    <property type="project" value="UniProtKB-SubCell"/>
</dbReference>
<evidence type="ECO:0000256" key="3">
    <source>
        <dbReference type="ARBA" id="ARBA00023242"/>
    </source>
</evidence>
<keyword evidence="6" id="KW-1185">Reference proteome</keyword>
<dbReference type="SMART" id="SM01114">
    <property type="entry name" value="CXC"/>
    <property type="match status" value="2"/>
</dbReference>
<evidence type="ECO:0000313" key="6">
    <source>
        <dbReference type="Proteomes" id="UP001054902"/>
    </source>
</evidence>
<dbReference type="InterPro" id="IPR005172">
    <property type="entry name" value="CRC"/>
</dbReference>
<accession>A0AAD3CYB3</accession>
<comment type="subcellular location">
    <subcellularLocation>
        <location evidence="1">Nucleus</location>
    </subcellularLocation>
</comment>
<evidence type="ECO:0000259" key="4">
    <source>
        <dbReference type="PROSITE" id="PS51634"/>
    </source>
</evidence>
<dbReference type="PROSITE" id="PS51634">
    <property type="entry name" value="CRC"/>
    <property type="match status" value="1"/>
</dbReference>
<evidence type="ECO:0000256" key="2">
    <source>
        <dbReference type="ARBA" id="ARBA00007267"/>
    </source>
</evidence>
<dbReference type="Proteomes" id="UP001054902">
    <property type="component" value="Unassembled WGS sequence"/>
</dbReference>
<feature type="domain" description="CRC" evidence="4">
    <location>
        <begin position="239"/>
        <end position="351"/>
    </location>
</feature>
<protein>
    <submittedName>
        <fullName evidence="5">Transcription factor</fullName>
    </submittedName>
</protein>
<comment type="caution">
    <text evidence="5">The sequence shown here is derived from an EMBL/GenBank/DDBJ whole genome shotgun (WGS) entry which is preliminary data.</text>
</comment>
<dbReference type="InterPro" id="IPR033467">
    <property type="entry name" value="Tesmin/TSO1-like_CXC"/>
</dbReference>
<dbReference type="InterPro" id="IPR028307">
    <property type="entry name" value="Lin-54_fam"/>
</dbReference>
<sequence>MSRYNSFDTYIPSYEEDDLMDEDEKHKFNNLFTTCATFSPIKPNREEAQSQYVRAEEFSVDASFDSEGLNISSITGASAFTVTNLSGNRSTGEEEFVSYNDMSDLSFEFDVKLSNDINVNYKEASPSDGDLSHSMTETIEPIPLAEIKKGQVDLIFLESPRSSRRYDTNIVHPPPAIVSTLKSNQAHLFTPIQKNHQENGRFVTPSPFSQGYYSHSQYQYHHFSNSSPRIQHQKQQPNKITSCNCSKSKCLKLYCSCFSGSLLCSSRCSCNDCHNNEETPQRSYERQRAITAIQAMNPNAFSEKVKNGKHTTGCSCSKEICLRKYCDCFKFGVTCGPLCNCSKEKCKNFQGSEELREKTAKMTKNKRKYLKKYSTLDSNAAPSFRSYSPYSYYYSPYSGYQKNA</sequence>
<comment type="similarity">
    <text evidence="2">Belongs to the lin-54 family.</text>
</comment>
<evidence type="ECO:0000313" key="5">
    <source>
        <dbReference type="EMBL" id="GFH53391.1"/>
    </source>
</evidence>
<evidence type="ECO:0000256" key="1">
    <source>
        <dbReference type="ARBA" id="ARBA00004123"/>
    </source>
</evidence>
<dbReference type="PANTHER" id="PTHR12446:SF34">
    <property type="entry name" value="PROTEIN LIN-54 HOMOLOG"/>
    <property type="match status" value="1"/>
</dbReference>
<dbReference type="EMBL" id="BLLK01000047">
    <property type="protein sequence ID" value="GFH53391.1"/>
    <property type="molecule type" value="Genomic_DNA"/>
</dbReference>
<name>A0AAD3CYB3_9STRA</name>
<keyword evidence="3" id="KW-0539">Nucleus</keyword>
<reference evidence="5 6" key="1">
    <citation type="journal article" date="2021" name="Sci. Rep.">
        <title>The genome of the diatom Chaetoceros tenuissimus carries an ancient integrated fragment of an extant virus.</title>
        <authorList>
            <person name="Hongo Y."/>
            <person name="Kimura K."/>
            <person name="Takaki Y."/>
            <person name="Yoshida Y."/>
            <person name="Baba S."/>
            <person name="Kobayashi G."/>
            <person name="Nagasaki K."/>
            <person name="Hano T."/>
            <person name="Tomaru Y."/>
        </authorList>
    </citation>
    <scope>NUCLEOTIDE SEQUENCE [LARGE SCALE GENOMIC DNA]</scope>
    <source>
        <strain evidence="5 6">NIES-3715</strain>
    </source>
</reference>
<proteinExistence type="inferred from homology"/>
<dbReference type="PANTHER" id="PTHR12446">
    <property type="entry name" value="TESMIN/TSO1-RELATED"/>
    <property type="match status" value="1"/>
</dbReference>
<dbReference type="GO" id="GO:0006355">
    <property type="term" value="P:regulation of DNA-templated transcription"/>
    <property type="evidence" value="ECO:0007669"/>
    <property type="project" value="TreeGrafter"/>
</dbReference>
<gene>
    <name evidence="5" type="ORF">CTEN210_09867</name>
</gene>